<dbReference type="AlphaFoldDB" id="K0RL15"/>
<feature type="compositionally biased region" description="Low complexity" evidence="1">
    <location>
        <begin position="56"/>
        <end position="85"/>
    </location>
</feature>
<proteinExistence type="predicted"/>
<feature type="region of interest" description="Disordered" evidence="1">
    <location>
        <begin position="1"/>
        <end position="233"/>
    </location>
</feature>
<keyword evidence="3" id="KW-1185">Reference proteome</keyword>
<dbReference type="Proteomes" id="UP000266841">
    <property type="component" value="Unassembled WGS sequence"/>
</dbReference>
<feature type="compositionally biased region" description="Basic and acidic residues" evidence="1">
    <location>
        <begin position="144"/>
        <end position="156"/>
    </location>
</feature>
<feature type="compositionally biased region" description="Basic and acidic residues" evidence="1">
    <location>
        <begin position="170"/>
        <end position="181"/>
    </location>
</feature>
<dbReference type="EMBL" id="AGNL01044653">
    <property type="protein sequence ID" value="EJK49571.1"/>
    <property type="molecule type" value="Genomic_DNA"/>
</dbReference>
<reference evidence="2 3" key="1">
    <citation type="journal article" date="2012" name="Genome Biol.">
        <title>Genome and low-iron response of an oceanic diatom adapted to chronic iron limitation.</title>
        <authorList>
            <person name="Lommer M."/>
            <person name="Specht M."/>
            <person name="Roy A.S."/>
            <person name="Kraemer L."/>
            <person name="Andreson R."/>
            <person name="Gutowska M.A."/>
            <person name="Wolf J."/>
            <person name="Bergner S.V."/>
            <person name="Schilhabel M.B."/>
            <person name="Klostermeier U.C."/>
            <person name="Beiko R.G."/>
            <person name="Rosenstiel P."/>
            <person name="Hippler M."/>
            <person name="Laroche J."/>
        </authorList>
    </citation>
    <scope>NUCLEOTIDE SEQUENCE [LARGE SCALE GENOMIC DNA]</scope>
    <source>
        <strain evidence="2 3">CCMP1005</strain>
    </source>
</reference>
<name>K0RL15_THAOC</name>
<comment type="caution">
    <text evidence="2">The sequence shown here is derived from an EMBL/GenBank/DDBJ whole genome shotgun (WGS) entry which is preliminary data.</text>
</comment>
<evidence type="ECO:0000256" key="1">
    <source>
        <dbReference type="SAM" id="MobiDB-lite"/>
    </source>
</evidence>
<feature type="compositionally biased region" description="Basic and acidic residues" evidence="1">
    <location>
        <begin position="190"/>
        <end position="199"/>
    </location>
</feature>
<evidence type="ECO:0000313" key="2">
    <source>
        <dbReference type="EMBL" id="EJK49571.1"/>
    </source>
</evidence>
<organism evidence="2 3">
    <name type="scientific">Thalassiosira oceanica</name>
    <name type="common">Marine diatom</name>
    <dbReference type="NCBI Taxonomy" id="159749"/>
    <lineage>
        <taxon>Eukaryota</taxon>
        <taxon>Sar</taxon>
        <taxon>Stramenopiles</taxon>
        <taxon>Ochrophyta</taxon>
        <taxon>Bacillariophyta</taxon>
        <taxon>Coscinodiscophyceae</taxon>
        <taxon>Thalassiosirophycidae</taxon>
        <taxon>Thalassiosirales</taxon>
        <taxon>Thalassiosiraceae</taxon>
        <taxon>Thalassiosira</taxon>
    </lineage>
</organism>
<accession>K0RL15</accession>
<protein>
    <submittedName>
        <fullName evidence="2">Uncharacterized protein</fullName>
    </submittedName>
</protein>
<gene>
    <name evidence="2" type="ORF">THAOC_31547</name>
</gene>
<feature type="compositionally biased region" description="Low complexity" evidence="1">
    <location>
        <begin position="28"/>
        <end position="48"/>
    </location>
</feature>
<sequence length="233" mass="23866">MLSGIKTGKKRKARVPSGPSGPGGGVPTSGKAAIASAAAPFPAPQSGGNRSAAEALRASLGGPPSGGASASSRTDSAADAATSSALNGLERRGRIRPSPGGPDDDTVVVRSAAPSAMDVHEYERKHGVRFNGPRQAVTARARRAPAEVRAGHDRGGDGPGGAHGRRRGHGRDVRTEHRQDGKQAVQALLERLREQERGGRGGLPPGHGQRLQESVQVERRQAVAGSGRGPKPE</sequence>
<evidence type="ECO:0000313" key="3">
    <source>
        <dbReference type="Proteomes" id="UP000266841"/>
    </source>
</evidence>